<dbReference type="EMBL" id="OZ004253">
    <property type="protein sequence ID" value="CAK7891912.1"/>
    <property type="molecule type" value="Genomic_DNA"/>
</dbReference>
<name>A0ABP0E744_9ASCO</name>
<dbReference type="SMART" id="SM00249">
    <property type="entry name" value="PHD"/>
    <property type="match status" value="1"/>
</dbReference>
<dbReference type="Pfam" id="PF02373">
    <property type="entry name" value="JmjC"/>
    <property type="match status" value="2"/>
</dbReference>
<evidence type="ECO:0000256" key="5">
    <source>
        <dbReference type="ARBA" id="ARBA00023004"/>
    </source>
</evidence>
<dbReference type="InterPro" id="IPR003349">
    <property type="entry name" value="JmjN"/>
</dbReference>
<feature type="compositionally biased region" description="Low complexity" evidence="8">
    <location>
        <begin position="880"/>
        <end position="906"/>
    </location>
</feature>
<feature type="region of interest" description="Disordered" evidence="8">
    <location>
        <begin position="2089"/>
        <end position="2111"/>
    </location>
</feature>
<evidence type="ECO:0000256" key="6">
    <source>
        <dbReference type="ARBA" id="ARBA00023242"/>
    </source>
</evidence>
<dbReference type="SMART" id="SM00501">
    <property type="entry name" value="BRIGHT"/>
    <property type="match status" value="1"/>
</dbReference>
<dbReference type="SUPFAM" id="SSF51197">
    <property type="entry name" value="Clavaminate synthase-like"/>
    <property type="match status" value="1"/>
</dbReference>
<evidence type="ECO:0000256" key="8">
    <source>
        <dbReference type="SAM" id="MobiDB-lite"/>
    </source>
</evidence>
<keyword evidence="3 7" id="KW-0863">Zinc-finger</keyword>
<dbReference type="SUPFAM" id="SSF46774">
    <property type="entry name" value="ARID-like"/>
    <property type="match status" value="1"/>
</dbReference>
<feature type="compositionally biased region" description="Polar residues" evidence="8">
    <location>
        <begin position="504"/>
        <end position="513"/>
    </location>
</feature>
<feature type="region of interest" description="Disordered" evidence="8">
    <location>
        <begin position="639"/>
        <end position="697"/>
    </location>
</feature>
<feature type="region of interest" description="Disordered" evidence="8">
    <location>
        <begin position="304"/>
        <end position="338"/>
    </location>
</feature>
<feature type="compositionally biased region" description="Polar residues" evidence="8">
    <location>
        <begin position="141"/>
        <end position="151"/>
    </location>
</feature>
<keyword evidence="5" id="KW-0408">Iron</keyword>
<feature type="compositionally biased region" description="Polar residues" evidence="8">
    <location>
        <begin position="685"/>
        <end position="697"/>
    </location>
</feature>
<dbReference type="Proteomes" id="UP001497600">
    <property type="component" value="Chromosome A"/>
</dbReference>
<feature type="compositionally biased region" description="Polar residues" evidence="8">
    <location>
        <begin position="764"/>
        <end position="787"/>
    </location>
</feature>
<evidence type="ECO:0000259" key="11">
    <source>
        <dbReference type="PROSITE" id="PS51183"/>
    </source>
</evidence>
<protein>
    <submittedName>
        <fullName evidence="13">Uncharacterized protein</fullName>
    </submittedName>
</protein>
<feature type="region of interest" description="Disordered" evidence="8">
    <location>
        <begin position="384"/>
        <end position="425"/>
    </location>
</feature>
<feature type="compositionally biased region" description="Low complexity" evidence="8">
    <location>
        <begin position="659"/>
        <end position="674"/>
    </location>
</feature>
<dbReference type="InterPro" id="IPR019787">
    <property type="entry name" value="Znf_PHD-finger"/>
</dbReference>
<dbReference type="Pfam" id="PF02375">
    <property type="entry name" value="JmjN"/>
    <property type="match status" value="1"/>
</dbReference>
<dbReference type="InterPro" id="IPR036431">
    <property type="entry name" value="ARID_dom_sf"/>
</dbReference>
<proteinExistence type="predicted"/>
<sequence length="2111" mass="234728">MDMDTPKYAPPKSTRLFDQSTLPDMKNYVHVQQNRQIQLNSQSSSVNYNPYSYPQQKAKSNLPVDFFHLQNKITVADQSPQFPHDSRAIPVFELTQEQFSNPIKFIESISEIGKQYGAVKIIPPSNMGKSAVVNGTSGTSGANGIGSNSHTGPVGGSHGGAAAETDSSFKSNFQINADLFWFQTNRLLNSPEGDELENRLKFHQDLIRFHSRQIREGERDTSKGGEGRKDTPPVDNEVDMNENEPENEPEMKKEPSGDTIGCRSEDVENSHVANLTSEPVTATPSIESKEVEGSIIEGVINDVGKSGDKEVSTEKQNISQDDEKARTDELKNESERKDEIIDIKGEPIDSKIEDVDMVDSKDGNEKVDRIEKVFTDYMSSGLISRASEPIEGSTSSIQPTPTESIDTSGPTTSTDSTSVIDPTVATVSTTAPIESVDSITTASSADAKTSPIVPTPSSTDSKTTNSTVSDSTVTTTTTGTTESITTTPTELMETEPVEAEHSPSIETPSTPTKLPSFLNKLPMIDKRPLDLYKLFRSVLMRGGFIEVINKKLWAQIGRELGYRGKIMTSLSSSLKSSYMKILYPYEIYLTRKRADEVGKTSPSEVPTMKRTSSGPLIIGSPKTFKRSVRLKSDKGFLLNSPHLTDVKQPNTLVSRPDEAATSASTVSNATTPTSEDGPKRKKTKTSAPSSDQTVPITPKSQLALSLEALAENPGLQDASQITSNGRFSSVYTLRQFMEKDLKFQEFLIQRNAYNFNKIHFSSSVPPSPGANSQGNAATDSGSSTPPSKFTYYVPRDGLEKEKFPQHSTLSMEKNVIRMDKLEEMYWTFVANGEEYEMEMLKDGLELENGVSLPSGVNGSGFVRLGDDLSNYKYVLANSGASATSTSNGGPSSTAVSSSSSGTSPGSAPGPGPTGVATGSTNSTGTSSSNSSTNGSNTASAGSYYNSTDYCARIIRSSLNPWNLHNLPILPNSLLGALSESDVNNQDLYTPTLNIGMTFSTENWRVEDHFTQLCNYQFFGGCKKWYFVPESEFDKFEELVKRRNVHESRIHVNNSRWNYDSLMRYFTEEDGSASTRNNIETEALMSSLENMIPPYPDYNNCRLKHSNEGFQKLIDMQRSKRASPSGFVMSLNQDCLISPADLDAAGIRYTYTVQKAGEFVIKFPKSYSSCISFGLNLSEEVNFATASWLDYALDGEKWLNKQLLLPNFSTFRLLVNLAQLLETTTHHRICFDAEVYAKASEMYSNMYREEVRLRDAVRKFNVREVVVSSDEHHADSSSSFSDVDAVADDDLSNVFPSKVVLTDMETGQVMAISLLNFLEYQDQKHPVVFNRPSSALKIELQLFCSDDKLRHFDKTLRGYSVDFAKWTSSFEQTMRTNDRLPLKALKVLLSDGEKIRAATEAASRYNNISVDKDREEYSKFQGYLENLRKFVADANGFVEECQRVLSVKHQQRIRSGGSRRRSSRMDDSQSTTTTPLISAPPHQDVPEETNVLQRLVSLLDRVPTLNFACPEADQIVELQIEIENFERASRNFLSSGKKSSLQEFDDLISLGQSFGVELPTLNFLIRLRARLVWLEKFDQIVAGLEKKFNLNDLKQFYEQGAEILGESDEAKYIQVAEMIKRSVEFDQRVCRFLSFNTADTISLRELDQIVKDLDTEAGIFTYPETYERLSKLNSHKRLIAQFIDFRSGLLIEGHFKVKYQEAQQLLNAVVDSELPLNKDHIVHSLKAADMWVEELSANFKEGSFRTTRPEGTPEPTTTPSKLLLKKLEQFQLKNSFNFADSSQDSYILSSSYANISEQDVPESEKQPIYCLCREYEAGTMVGCDTCGEWYHVQCIQEANQDYEEVENYSCPLCVFYKAKKGTDSNLSIKPTLTLLEQFLDGGKRLFVQPGDLQVVDEFVTKCQAADRAMMSEVERINRDEEKSFELKMDEYRFYLRKMYGAGVLLDVSFNRVAQLMNVLETDKNNKVSTDVRPSEEKMDINAEESVSQPTGLSTLTEGMGGELVTISSSIDESAPEVSKTEVIEVINQPNLFPVIEEVVTEKPEGTITEHVQTVIESNPPVDEPPAESIPAVEAIPTTIVAIPTTVAPTVDTIPTSETTHSVNPEPQPNLTS</sequence>
<feature type="compositionally biased region" description="Acidic residues" evidence="8">
    <location>
        <begin position="236"/>
        <end position="248"/>
    </location>
</feature>
<dbReference type="SUPFAM" id="SSF57903">
    <property type="entry name" value="FYVE/PHD zinc finger"/>
    <property type="match status" value="1"/>
</dbReference>
<evidence type="ECO:0000313" key="14">
    <source>
        <dbReference type="Proteomes" id="UP001497600"/>
    </source>
</evidence>
<accession>A0ABP0E744</accession>
<keyword evidence="4" id="KW-0862">Zinc</keyword>
<gene>
    <name evidence="13" type="ORF">CAAN4_A00628</name>
</gene>
<feature type="compositionally biased region" description="Basic residues" evidence="8">
    <location>
        <begin position="1450"/>
        <end position="1461"/>
    </location>
</feature>
<dbReference type="PANTHER" id="PTHR10694">
    <property type="entry name" value="LYSINE-SPECIFIC DEMETHYLASE"/>
    <property type="match status" value="1"/>
</dbReference>
<dbReference type="InterPro" id="IPR013637">
    <property type="entry name" value="Lys_sp_deMease-like_dom"/>
</dbReference>
<dbReference type="InterPro" id="IPR011011">
    <property type="entry name" value="Znf_FYVE_PHD"/>
</dbReference>
<dbReference type="InterPro" id="IPR003347">
    <property type="entry name" value="JmjC_dom"/>
</dbReference>
<keyword evidence="2" id="KW-0479">Metal-binding</keyword>
<feature type="region of interest" description="Disordered" evidence="8">
    <location>
        <begin position="764"/>
        <end position="788"/>
    </location>
</feature>
<dbReference type="SMART" id="SM00545">
    <property type="entry name" value="JmjN"/>
    <property type="match status" value="1"/>
</dbReference>
<dbReference type="Gene3D" id="2.60.120.650">
    <property type="entry name" value="Cupin"/>
    <property type="match status" value="2"/>
</dbReference>
<feature type="compositionally biased region" description="Polar residues" evidence="8">
    <location>
        <begin position="2095"/>
        <end position="2111"/>
    </location>
</feature>
<feature type="domain" description="JmjN" evidence="11">
    <location>
        <begin position="89"/>
        <end position="130"/>
    </location>
</feature>
<feature type="region of interest" description="Disordered" evidence="8">
    <location>
        <begin position="1965"/>
        <end position="1992"/>
    </location>
</feature>
<evidence type="ECO:0000256" key="3">
    <source>
        <dbReference type="ARBA" id="ARBA00022771"/>
    </source>
</evidence>
<evidence type="ECO:0000256" key="7">
    <source>
        <dbReference type="PROSITE-ProRule" id="PRU00146"/>
    </source>
</evidence>
<comment type="subcellular location">
    <subcellularLocation>
        <location evidence="1">Nucleus</location>
    </subcellularLocation>
</comment>
<dbReference type="InterPro" id="IPR013083">
    <property type="entry name" value="Znf_RING/FYVE/PHD"/>
</dbReference>
<evidence type="ECO:0000313" key="13">
    <source>
        <dbReference type="EMBL" id="CAK7891912.1"/>
    </source>
</evidence>
<feature type="region of interest" description="Disordered" evidence="8">
    <location>
        <begin position="141"/>
        <end position="165"/>
    </location>
</feature>
<dbReference type="SMART" id="SM00558">
    <property type="entry name" value="JmjC"/>
    <property type="match status" value="1"/>
</dbReference>
<evidence type="ECO:0000256" key="4">
    <source>
        <dbReference type="ARBA" id="ARBA00022833"/>
    </source>
</evidence>
<feature type="compositionally biased region" description="Low complexity" evidence="8">
    <location>
        <begin position="913"/>
        <end position="937"/>
    </location>
</feature>
<feature type="compositionally biased region" description="Low complexity" evidence="8">
    <location>
        <begin position="455"/>
        <end position="491"/>
    </location>
</feature>
<feature type="compositionally biased region" description="Polar residues" evidence="8">
    <location>
        <begin position="392"/>
        <end position="403"/>
    </location>
</feature>
<keyword evidence="6" id="KW-0539">Nucleus</keyword>
<dbReference type="Pfam" id="PF00628">
    <property type="entry name" value="PHD"/>
    <property type="match status" value="1"/>
</dbReference>
<dbReference type="PANTHER" id="PTHR10694:SF33">
    <property type="entry name" value="LYSINE-SPECIFIC DEMETHYLASE 5"/>
    <property type="match status" value="1"/>
</dbReference>
<dbReference type="Pfam" id="PF01388">
    <property type="entry name" value="ARID"/>
    <property type="match status" value="1"/>
</dbReference>
<evidence type="ECO:0000256" key="2">
    <source>
        <dbReference type="ARBA" id="ARBA00022723"/>
    </source>
</evidence>
<dbReference type="PROSITE" id="PS51011">
    <property type="entry name" value="ARID"/>
    <property type="match status" value="1"/>
</dbReference>
<feature type="domain" description="PHD-type" evidence="9">
    <location>
        <begin position="1806"/>
        <end position="1855"/>
    </location>
</feature>
<feature type="compositionally biased region" description="Polar residues" evidence="8">
    <location>
        <begin position="600"/>
        <end position="614"/>
    </location>
</feature>
<feature type="domain" description="ARID" evidence="10">
    <location>
        <begin position="491"/>
        <end position="590"/>
    </location>
</feature>
<dbReference type="PROSITE" id="PS51184">
    <property type="entry name" value="JMJC"/>
    <property type="match status" value="1"/>
</dbReference>
<dbReference type="CDD" id="cd15518">
    <property type="entry name" value="PHD_Ecm5p_Lid2p_like"/>
    <property type="match status" value="1"/>
</dbReference>
<feature type="compositionally biased region" description="Polar residues" evidence="8">
    <location>
        <begin position="1983"/>
        <end position="1992"/>
    </location>
</feature>
<dbReference type="InterPro" id="IPR019786">
    <property type="entry name" value="Zinc_finger_PHD-type_CS"/>
</dbReference>
<feature type="region of interest" description="Disordered" evidence="8">
    <location>
        <begin position="596"/>
        <end position="616"/>
    </location>
</feature>
<dbReference type="InterPro" id="IPR001606">
    <property type="entry name" value="ARID_dom"/>
</dbReference>
<keyword evidence="14" id="KW-1185">Reference proteome</keyword>
<feature type="region of interest" description="Disordered" evidence="8">
    <location>
        <begin position="1450"/>
        <end position="1483"/>
    </location>
</feature>
<evidence type="ECO:0000259" key="10">
    <source>
        <dbReference type="PROSITE" id="PS51011"/>
    </source>
</evidence>
<dbReference type="PROSITE" id="PS01359">
    <property type="entry name" value="ZF_PHD_1"/>
    <property type="match status" value="1"/>
</dbReference>
<feature type="compositionally biased region" description="Basic and acidic residues" evidence="8">
    <location>
        <begin position="211"/>
        <end position="232"/>
    </location>
</feature>
<feature type="compositionally biased region" description="Basic and acidic residues" evidence="8">
    <location>
        <begin position="321"/>
        <end position="338"/>
    </location>
</feature>
<feature type="compositionally biased region" description="Low complexity" evidence="8">
    <location>
        <begin position="404"/>
        <end position="418"/>
    </location>
</feature>
<dbReference type="InterPro" id="IPR001965">
    <property type="entry name" value="Znf_PHD"/>
</dbReference>
<dbReference type="SMART" id="SM01014">
    <property type="entry name" value="ARID"/>
    <property type="match status" value="1"/>
</dbReference>
<dbReference type="Gene3D" id="1.10.150.60">
    <property type="entry name" value="ARID DNA-binding domain"/>
    <property type="match status" value="1"/>
</dbReference>
<reference evidence="13 14" key="1">
    <citation type="submission" date="2024-01" db="EMBL/GenBank/DDBJ databases">
        <authorList>
            <consortium name="Genoscope - CEA"/>
            <person name="William W."/>
        </authorList>
    </citation>
    <scope>NUCLEOTIDE SEQUENCE [LARGE SCALE GENOMIC DNA]</scope>
    <source>
        <strain evidence="13 14">29B2s-10</strain>
    </source>
</reference>
<feature type="region of interest" description="Disordered" evidence="8">
    <location>
        <begin position="441"/>
        <end position="513"/>
    </location>
</feature>
<feature type="region of interest" description="Disordered" evidence="8">
    <location>
        <begin position="211"/>
        <end position="264"/>
    </location>
</feature>
<dbReference type="Gene3D" id="3.30.40.10">
    <property type="entry name" value="Zinc/RING finger domain, C3HC4 (zinc finger)"/>
    <property type="match status" value="1"/>
</dbReference>
<feature type="region of interest" description="Disordered" evidence="8">
    <location>
        <begin position="1"/>
        <end position="21"/>
    </location>
</feature>
<dbReference type="PROSITE" id="PS50016">
    <property type="entry name" value="ZF_PHD_2"/>
    <property type="match status" value="1"/>
</dbReference>
<feature type="region of interest" description="Disordered" evidence="8">
    <location>
        <begin position="880"/>
        <end position="937"/>
    </location>
</feature>
<organism evidence="13 14">
    <name type="scientific">[Candida] anglica</name>
    <dbReference type="NCBI Taxonomy" id="148631"/>
    <lineage>
        <taxon>Eukaryota</taxon>
        <taxon>Fungi</taxon>
        <taxon>Dikarya</taxon>
        <taxon>Ascomycota</taxon>
        <taxon>Saccharomycotina</taxon>
        <taxon>Pichiomycetes</taxon>
        <taxon>Debaryomycetaceae</taxon>
        <taxon>Kurtzmaniella</taxon>
    </lineage>
</organism>
<evidence type="ECO:0000259" key="12">
    <source>
        <dbReference type="PROSITE" id="PS51184"/>
    </source>
</evidence>
<evidence type="ECO:0000256" key="1">
    <source>
        <dbReference type="ARBA" id="ARBA00004123"/>
    </source>
</evidence>
<evidence type="ECO:0000259" key="9">
    <source>
        <dbReference type="PROSITE" id="PS50016"/>
    </source>
</evidence>
<dbReference type="PROSITE" id="PS51183">
    <property type="entry name" value="JMJN"/>
    <property type="match status" value="1"/>
</dbReference>
<dbReference type="Pfam" id="PF08429">
    <property type="entry name" value="PLU-1"/>
    <property type="match status" value="1"/>
</dbReference>
<feature type="domain" description="JmjC" evidence="12">
    <location>
        <begin position="955"/>
        <end position="1199"/>
    </location>
</feature>